<evidence type="ECO:0000256" key="2">
    <source>
        <dbReference type="ARBA" id="ARBA00022670"/>
    </source>
</evidence>
<keyword evidence="2" id="KW-0645">Protease</keyword>
<feature type="active site" description="Charge relay system" evidence="8">
    <location>
        <position position="250"/>
    </location>
</feature>
<dbReference type="PRINTS" id="PR00861">
    <property type="entry name" value="ALYTICPTASE"/>
</dbReference>
<evidence type="ECO:0000256" key="1">
    <source>
        <dbReference type="ARBA" id="ARBA00007664"/>
    </source>
</evidence>
<keyword evidence="5" id="KW-0720">Serine protease</keyword>
<dbReference type="EMBL" id="QURH01000042">
    <property type="protein sequence ID" value="RFU43194.1"/>
    <property type="molecule type" value="Genomic_DNA"/>
</dbReference>
<sequence length="375" mass="37918">MLGRTSGASSGRTASPWRLPVRTPHTRTRRAAVAGSAAALLTAALVAPAAHAAAPSPASSAQERQARLADSLSHKLGDRSAGSYLDSSGKLVVTVSDAASADAVRAAGAQPRTVARSGADLKKVMAALKRDASVPGTAWAADPKTDQVVLTMDATVSGARLAKVRKAAAKQGAAVRTERVAGAFRLFTAGGDAIYTGNYRCSLGFNVKKSGAYYFLTAGHCTNLGSTWYSNSAHTSVLGTTAGSTFPGHDYGIVKYSSTPSDTTGVVDLYSGSRDITSAGNPTVGQTVYRSGSTTHLHSGTVTALNQTVNYAEGTVTGMIRTTVCAEGGDSGGSLFAGNTALGLTSGGSGNCTSGGTTFFQPVTAALSAYGATVY</sequence>
<feature type="disulfide bond" evidence="9">
    <location>
        <begin position="325"/>
        <end position="352"/>
    </location>
</feature>
<dbReference type="Pfam" id="PF00089">
    <property type="entry name" value="Trypsin"/>
    <property type="match status" value="1"/>
</dbReference>
<dbReference type="Gene3D" id="2.40.10.10">
    <property type="entry name" value="Trypsin-like serine proteases"/>
    <property type="match status" value="2"/>
</dbReference>
<dbReference type="GO" id="GO:0004252">
    <property type="term" value="F:serine-type endopeptidase activity"/>
    <property type="evidence" value="ECO:0007669"/>
    <property type="project" value="InterPro"/>
</dbReference>
<dbReference type="GO" id="GO:0005576">
    <property type="term" value="C:extracellular region"/>
    <property type="evidence" value="ECO:0007669"/>
    <property type="project" value="InterPro"/>
</dbReference>
<reference evidence="13 14" key="1">
    <citation type="submission" date="2018-08" db="EMBL/GenBank/DDBJ databases">
        <title>Actinomadura jelena sp. nov., a novel Actinomycete isolated from soil in Chad.</title>
        <authorList>
            <person name="Shi L."/>
        </authorList>
    </citation>
    <scope>NUCLEOTIDE SEQUENCE [LARGE SCALE GENOMIC DNA]</scope>
    <source>
        <strain evidence="13 14">NEAU-G17</strain>
    </source>
</reference>
<dbReference type="GO" id="GO:0006508">
    <property type="term" value="P:proteolysis"/>
    <property type="evidence" value="ECO:0007669"/>
    <property type="project" value="UniProtKB-KW"/>
</dbReference>
<evidence type="ECO:0000256" key="5">
    <source>
        <dbReference type="ARBA" id="ARBA00022825"/>
    </source>
</evidence>
<keyword evidence="4" id="KW-0378">Hydrolase</keyword>
<evidence type="ECO:0000256" key="10">
    <source>
        <dbReference type="SAM" id="MobiDB-lite"/>
    </source>
</evidence>
<dbReference type="InterPro" id="IPR001254">
    <property type="entry name" value="Trypsin_dom"/>
</dbReference>
<dbReference type="InterPro" id="IPR001316">
    <property type="entry name" value="Pept_S1A_streptogrisin"/>
</dbReference>
<dbReference type="PIRSF" id="PIRSF001134">
    <property type="entry name" value="Streptogrisin"/>
    <property type="match status" value="1"/>
</dbReference>
<accession>A0A372JTW5</accession>
<dbReference type="PROSITE" id="PS51318">
    <property type="entry name" value="TAT"/>
    <property type="match status" value="1"/>
</dbReference>
<keyword evidence="6" id="KW-0865">Zymogen</keyword>
<evidence type="ECO:0000256" key="3">
    <source>
        <dbReference type="ARBA" id="ARBA00022729"/>
    </source>
</evidence>
<dbReference type="PROSITE" id="PS00135">
    <property type="entry name" value="TRYPSIN_SER"/>
    <property type="match status" value="1"/>
</dbReference>
<organism evidence="13 14">
    <name type="scientific">Actinomadura logoneensis</name>
    <dbReference type="NCBI Taxonomy" id="2293572"/>
    <lineage>
        <taxon>Bacteria</taxon>
        <taxon>Bacillati</taxon>
        <taxon>Actinomycetota</taxon>
        <taxon>Actinomycetes</taxon>
        <taxon>Streptosporangiales</taxon>
        <taxon>Thermomonosporaceae</taxon>
        <taxon>Actinomadura</taxon>
    </lineage>
</organism>
<feature type="domain" description="Peptidase S1" evidence="11">
    <location>
        <begin position="190"/>
        <end position="366"/>
    </location>
</feature>
<evidence type="ECO:0000259" key="12">
    <source>
        <dbReference type="Pfam" id="PF02983"/>
    </source>
</evidence>
<dbReference type="InterPro" id="IPR006311">
    <property type="entry name" value="TAT_signal"/>
</dbReference>
<dbReference type="Gene3D" id="3.30.300.50">
    <property type="match status" value="1"/>
</dbReference>
<dbReference type="PROSITE" id="PS00134">
    <property type="entry name" value="TRYPSIN_HIS"/>
    <property type="match status" value="1"/>
</dbReference>
<dbReference type="AlphaFoldDB" id="A0A372JTW5"/>
<dbReference type="OrthoDB" id="8781117at2"/>
<feature type="disulfide bond" evidence="9">
    <location>
        <begin position="201"/>
        <end position="221"/>
    </location>
</feature>
<name>A0A372JTW5_9ACTN</name>
<evidence type="ECO:0000256" key="7">
    <source>
        <dbReference type="ARBA" id="ARBA00023157"/>
    </source>
</evidence>
<feature type="region of interest" description="Disordered" evidence="10">
    <location>
        <begin position="1"/>
        <end position="28"/>
    </location>
</feature>
<comment type="similarity">
    <text evidence="1">Belongs to the peptidase S1 family.</text>
</comment>
<evidence type="ECO:0000256" key="4">
    <source>
        <dbReference type="ARBA" id="ARBA00022801"/>
    </source>
</evidence>
<keyword evidence="3" id="KW-0732">Signal</keyword>
<dbReference type="InterPro" id="IPR033116">
    <property type="entry name" value="TRYPSIN_SER"/>
</dbReference>
<dbReference type="Pfam" id="PF02983">
    <property type="entry name" value="Pro_Al_protease"/>
    <property type="match status" value="1"/>
</dbReference>
<feature type="domain" description="Peptidase S1A alpha-lytic prodomain" evidence="12">
    <location>
        <begin position="116"/>
        <end position="170"/>
    </location>
</feature>
<evidence type="ECO:0000313" key="14">
    <source>
        <dbReference type="Proteomes" id="UP000261811"/>
    </source>
</evidence>
<dbReference type="InterPro" id="IPR035070">
    <property type="entry name" value="Streptogrisin_prodomain"/>
</dbReference>
<evidence type="ECO:0000256" key="9">
    <source>
        <dbReference type="PIRSR" id="PIRSR001134-2"/>
    </source>
</evidence>
<dbReference type="InterPro" id="IPR043504">
    <property type="entry name" value="Peptidase_S1_PA_chymotrypsin"/>
</dbReference>
<keyword evidence="7 9" id="KW-1015">Disulfide bond</keyword>
<gene>
    <name evidence="13" type="ORF">DZF91_02465</name>
</gene>
<feature type="active site" description="Charge relay system" evidence="8">
    <location>
        <position position="331"/>
    </location>
</feature>
<feature type="active site" description="Charge relay system" evidence="8">
    <location>
        <position position="220"/>
    </location>
</feature>
<protein>
    <submittedName>
        <fullName evidence="13">S1 family peptidase</fullName>
    </submittedName>
</protein>
<evidence type="ECO:0000313" key="13">
    <source>
        <dbReference type="EMBL" id="RFU43194.1"/>
    </source>
</evidence>
<dbReference type="SUPFAM" id="SSF50494">
    <property type="entry name" value="Trypsin-like serine proteases"/>
    <property type="match status" value="1"/>
</dbReference>
<comment type="caution">
    <text evidence="13">The sequence shown here is derived from an EMBL/GenBank/DDBJ whole genome shotgun (WGS) entry which is preliminary data.</text>
</comment>
<evidence type="ECO:0000256" key="8">
    <source>
        <dbReference type="PIRSR" id="PIRSR001134-1"/>
    </source>
</evidence>
<dbReference type="InterPro" id="IPR004236">
    <property type="entry name" value="Pept_S1_alpha_lytic"/>
</dbReference>
<dbReference type="CDD" id="cd21112">
    <property type="entry name" value="alphaLP-like"/>
    <property type="match status" value="1"/>
</dbReference>
<dbReference type="InterPro" id="IPR018114">
    <property type="entry name" value="TRYPSIN_HIS"/>
</dbReference>
<dbReference type="InterPro" id="IPR009003">
    <property type="entry name" value="Peptidase_S1_PA"/>
</dbReference>
<feature type="compositionally biased region" description="Polar residues" evidence="10">
    <location>
        <begin position="1"/>
        <end position="13"/>
    </location>
</feature>
<keyword evidence="14" id="KW-1185">Reference proteome</keyword>
<proteinExistence type="inferred from homology"/>
<evidence type="ECO:0000256" key="6">
    <source>
        <dbReference type="ARBA" id="ARBA00023145"/>
    </source>
</evidence>
<evidence type="ECO:0000259" key="11">
    <source>
        <dbReference type="Pfam" id="PF00089"/>
    </source>
</evidence>
<dbReference type="Proteomes" id="UP000261811">
    <property type="component" value="Unassembled WGS sequence"/>
</dbReference>